<accession>A0A2W5T0F4</accession>
<dbReference type="GO" id="GO:0019941">
    <property type="term" value="P:modification-dependent protein catabolic process"/>
    <property type="evidence" value="ECO:0007669"/>
    <property type="project" value="InterPro"/>
</dbReference>
<comment type="similarity">
    <text evidence="1">Belongs to the Pup ligase/Pup deamidase family. Pup deamidase subfamily.</text>
</comment>
<comment type="caution">
    <text evidence="3">The sequence shown here is derived from an EMBL/GenBank/DDBJ whole genome shotgun (WGS) entry which is preliminary data.</text>
</comment>
<evidence type="ECO:0000313" key="4">
    <source>
        <dbReference type="Proteomes" id="UP000249432"/>
    </source>
</evidence>
<reference evidence="3 4" key="1">
    <citation type="submission" date="2017-08" db="EMBL/GenBank/DDBJ databases">
        <title>Infants hospitalized years apart are colonized by the same room-sourced microbial strains.</title>
        <authorList>
            <person name="Brooks B."/>
            <person name="Olm M.R."/>
            <person name="Firek B.A."/>
            <person name="Baker R."/>
            <person name="Thomas B.C."/>
            <person name="Morowitz M.J."/>
            <person name="Banfield J.F."/>
        </authorList>
    </citation>
    <scope>NUCLEOTIDE SEQUENCE [LARGE SCALE GENOMIC DNA]</scope>
    <source>
        <strain evidence="3">S2_003_000_R1_3</strain>
    </source>
</reference>
<evidence type="ECO:0000256" key="2">
    <source>
        <dbReference type="PIRSR" id="PIRSR018077-1"/>
    </source>
</evidence>
<protein>
    <submittedName>
        <fullName evidence="3">Proteasome accessory factor PafA2</fullName>
    </submittedName>
</protein>
<dbReference type="InterPro" id="IPR022366">
    <property type="entry name" value="Pup_deamidase"/>
</dbReference>
<dbReference type="GO" id="GO:0010498">
    <property type="term" value="P:proteasomal protein catabolic process"/>
    <property type="evidence" value="ECO:0007669"/>
    <property type="project" value="InterPro"/>
</dbReference>
<name>A0A2W5T0F4_9CORY</name>
<feature type="active site" description="Proton acceptor" evidence="2">
    <location>
        <position position="99"/>
    </location>
</feature>
<dbReference type="PANTHER" id="PTHR42307">
    <property type="entry name" value="PUP DEAMIDASE/DEPUPYLASE"/>
    <property type="match status" value="1"/>
</dbReference>
<gene>
    <name evidence="3" type="ORF">DI525_05450</name>
</gene>
<dbReference type="RefSeq" id="WP_303734760.1">
    <property type="nucleotide sequence ID" value="NZ_CAKZHK010000012.1"/>
</dbReference>
<dbReference type="GO" id="GO:0016811">
    <property type="term" value="F:hydrolase activity, acting on carbon-nitrogen (but not peptide) bonds, in linear amides"/>
    <property type="evidence" value="ECO:0007669"/>
    <property type="project" value="InterPro"/>
</dbReference>
<proteinExistence type="inferred from homology"/>
<dbReference type="GO" id="GO:0070490">
    <property type="term" value="P:protein pupylation"/>
    <property type="evidence" value="ECO:0007669"/>
    <property type="project" value="TreeGrafter"/>
</dbReference>
<evidence type="ECO:0000313" key="3">
    <source>
        <dbReference type="EMBL" id="PZR04965.1"/>
    </source>
</evidence>
<keyword evidence="3" id="KW-0647">Proteasome</keyword>
<organism evidence="3 4">
    <name type="scientific">Corynebacterium kroppenstedtii</name>
    <dbReference type="NCBI Taxonomy" id="161879"/>
    <lineage>
        <taxon>Bacteria</taxon>
        <taxon>Bacillati</taxon>
        <taxon>Actinomycetota</taxon>
        <taxon>Actinomycetes</taxon>
        <taxon>Mycobacteriales</taxon>
        <taxon>Corynebacteriaceae</taxon>
        <taxon>Corynebacterium</taxon>
    </lineage>
</organism>
<dbReference type="Proteomes" id="UP000249432">
    <property type="component" value="Unassembled WGS sequence"/>
</dbReference>
<dbReference type="NCBIfam" id="TIGR03688">
    <property type="entry name" value="depupylase_Dop"/>
    <property type="match status" value="1"/>
</dbReference>
<dbReference type="GO" id="GO:0005524">
    <property type="term" value="F:ATP binding"/>
    <property type="evidence" value="ECO:0007669"/>
    <property type="project" value="TreeGrafter"/>
</dbReference>
<dbReference type="GO" id="GO:0008233">
    <property type="term" value="F:peptidase activity"/>
    <property type="evidence" value="ECO:0007669"/>
    <property type="project" value="InterPro"/>
</dbReference>
<dbReference type="EMBL" id="QFRA01000010">
    <property type="protein sequence ID" value="PZR04965.1"/>
    <property type="molecule type" value="Genomic_DNA"/>
</dbReference>
<evidence type="ECO:0000256" key="1">
    <source>
        <dbReference type="ARBA" id="ARBA00009114"/>
    </source>
</evidence>
<dbReference type="PANTHER" id="PTHR42307:SF2">
    <property type="entry name" value="PUP DEAMIDASE_DEPUPYLASE"/>
    <property type="match status" value="1"/>
</dbReference>
<dbReference type="PIRSF" id="PIRSF018077">
    <property type="entry name" value="UCP018077"/>
    <property type="match status" value="1"/>
</dbReference>
<sequence>MLHNQPRVIGTETEFGISCPGNPAVSPILTSTAAVMSYADALGLGARRTRWDYEPESPLRDARGFDLRRYAMNHAPVLEPNTMGAANLILRNGARFYVDHAHPEYSSPEVTDALSAVIWDKAGEIIMHRAARAATQAGIGQDQEHWALKTYKNNVDGKGASYGTHENYLYRRDTDMVTIEQGLIPFFVTRQIMTGSGRVGIGQQGDTAGFQISQRADYIETKVSLETTLNRGIINTRDEPHSNADEWKRLHVIIGDANLSECSQFLKVGTTSLVLDAIEAGVDFSDLALESPVDDVYRVSRDLTCTATLRGEDRKTQRTAIDIQRIYRDRVMDAADREAISLSDVEKKVIEVWGEILDDLESDPLSTADRLDWTAKYALLDGFRQRGTGEWDDPRLALIDLQYSDCDPKKGLYYALVRRGKIRTLVDPDDVTAAIDTPPTDTRAWLRGRLVDRFSSEVIAANWDNLIVTPAHPQRIDLSSPTAANAIATYDITESATSIDDVTRYLTSSGVCDVTPLPSP</sequence>
<dbReference type="Pfam" id="PF03136">
    <property type="entry name" value="Pup_ligase"/>
    <property type="match status" value="1"/>
</dbReference>
<dbReference type="InterPro" id="IPR004347">
    <property type="entry name" value="Pup_ligase/deamidase"/>
</dbReference>
<dbReference type="GO" id="GO:0000502">
    <property type="term" value="C:proteasome complex"/>
    <property type="evidence" value="ECO:0007669"/>
    <property type="project" value="UniProtKB-KW"/>
</dbReference>
<dbReference type="AlphaFoldDB" id="A0A2W5T0F4"/>